<dbReference type="EMBL" id="JAMOIL010000001">
    <property type="protein sequence ID" value="MCM0618771.1"/>
    <property type="molecule type" value="Genomic_DNA"/>
</dbReference>
<evidence type="ECO:0000313" key="2">
    <source>
        <dbReference type="EMBL" id="MCM0618771.1"/>
    </source>
</evidence>
<accession>A0A9X2ICJ2</accession>
<evidence type="ECO:0000256" key="1">
    <source>
        <dbReference type="SAM" id="MobiDB-lite"/>
    </source>
</evidence>
<gene>
    <name evidence="2" type="ORF">M8330_00515</name>
</gene>
<keyword evidence="3" id="KW-1185">Reference proteome</keyword>
<dbReference type="RefSeq" id="WP_250825741.1">
    <property type="nucleotide sequence ID" value="NZ_JAMOIL010000001.1"/>
</dbReference>
<proteinExistence type="predicted"/>
<evidence type="ECO:0000313" key="3">
    <source>
        <dbReference type="Proteomes" id="UP001139485"/>
    </source>
</evidence>
<protein>
    <submittedName>
        <fullName evidence="2">Uncharacterized protein</fullName>
    </submittedName>
</protein>
<feature type="region of interest" description="Disordered" evidence="1">
    <location>
        <begin position="1"/>
        <end position="71"/>
    </location>
</feature>
<name>A0A9X2ICJ2_9ACTN</name>
<feature type="compositionally biased region" description="Low complexity" evidence="1">
    <location>
        <begin position="47"/>
        <end position="62"/>
    </location>
</feature>
<feature type="compositionally biased region" description="Basic and acidic residues" evidence="1">
    <location>
        <begin position="14"/>
        <end position="44"/>
    </location>
</feature>
<dbReference type="AlphaFoldDB" id="A0A9X2ICJ2"/>
<dbReference type="Proteomes" id="UP001139485">
    <property type="component" value="Unassembled WGS sequence"/>
</dbReference>
<organism evidence="2 3">
    <name type="scientific">Nocardioides bruguierae</name>
    <dbReference type="NCBI Taxonomy" id="2945102"/>
    <lineage>
        <taxon>Bacteria</taxon>
        <taxon>Bacillati</taxon>
        <taxon>Actinomycetota</taxon>
        <taxon>Actinomycetes</taxon>
        <taxon>Propionibacteriales</taxon>
        <taxon>Nocardioidaceae</taxon>
        <taxon>Nocardioides</taxon>
    </lineage>
</organism>
<reference evidence="2" key="1">
    <citation type="submission" date="2022-05" db="EMBL/GenBank/DDBJ databases">
        <authorList>
            <person name="Tuo L."/>
        </authorList>
    </citation>
    <scope>NUCLEOTIDE SEQUENCE</scope>
    <source>
        <strain evidence="2">BSK12Z-4</strain>
    </source>
</reference>
<sequence>MAGKSTSSAGRRRPSAEERRGKRGHDEHGNVRPADGRFELHDPAQESSFVSSTKASKTSSKTRPTRGSDDG</sequence>
<comment type="caution">
    <text evidence="2">The sequence shown here is derived from an EMBL/GenBank/DDBJ whole genome shotgun (WGS) entry which is preliminary data.</text>
</comment>